<evidence type="ECO:0000259" key="8">
    <source>
        <dbReference type="Pfam" id="PF09335"/>
    </source>
</evidence>
<dbReference type="Pfam" id="PF09335">
    <property type="entry name" value="VTT_dom"/>
    <property type="match status" value="1"/>
</dbReference>
<feature type="transmembrane region" description="Helical" evidence="7">
    <location>
        <begin position="6"/>
        <end position="29"/>
    </location>
</feature>
<name>A0A6P8ICQ7_ACTTE</name>
<dbReference type="GeneID" id="116299118"/>
<feature type="domain" description="VTT" evidence="8">
    <location>
        <begin position="108"/>
        <end position="227"/>
    </location>
</feature>
<dbReference type="InterPro" id="IPR045014">
    <property type="entry name" value="TM41A/B"/>
</dbReference>
<comment type="similarity">
    <text evidence="6">Belongs to the TMEM41 family.</text>
</comment>
<dbReference type="PANTHER" id="PTHR43220:SF21">
    <property type="entry name" value="TRANSMEMBRANE PROTEIN 41A"/>
    <property type="match status" value="1"/>
</dbReference>
<evidence type="ECO:0000256" key="6">
    <source>
        <dbReference type="ARBA" id="ARBA00025797"/>
    </source>
</evidence>
<gene>
    <name evidence="10" type="primary">LOC116299118</name>
</gene>
<reference evidence="10" key="1">
    <citation type="submission" date="2025-08" db="UniProtKB">
        <authorList>
            <consortium name="RefSeq"/>
        </authorList>
    </citation>
    <scope>IDENTIFICATION</scope>
    <source>
        <tissue evidence="10">Tentacle</tissue>
    </source>
</reference>
<dbReference type="InParanoid" id="A0A6P8ICQ7"/>
<evidence type="ECO:0000256" key="2">
    <source>
        <dbReference type="ARBA" id="ARBA00022692"/>
    </source>
</evidence>
<evidence type="ECO:0000256" key="4">
    <source>
        <dbReference type="ARBA" id="ARBA00022989"/>
    </source>
</evidence>
<evidence type="ECO:0000313" key="9">
    <source>
        <dbReference type="Proteomes" id="UP000515163"/>
    </source>
</evidence>
<keyword evidence="9" id="KW-1185">Reference proteome</keyword>
<dbReference type="Proteomes" id="UP000515163">
    <property type="component" value="Unplaced"/>
</dbReference>
<feature type="transmembrane region" description="Helical" evidence="7">
    <location>
        <begin position="113"/>
        <end position="146"/>
    </location>
</feature>
<evidence type="ECO:0000256" key="5">
    <source>
        <dbReference type="ARBA" id="ARBA00023136"/>
    </source>
</evidence>
<sequence>MGTSTTVKSLLCVLSVLMIFCLSSLYLFLLSRWLPVVRLQAENSDTNISEEISALVNQSVFSGEFNFPSSLEELKTLTAVLKQYKKDHLGYVGLLFCSAYLYKQSFAIPGSVFMNLLAGALFGVWIAFPLACVLTACGATCCYLLSKMFGKTLLLQYFPEKIALLQEKVHQNSDGLFFFLLFLRLFPMSPNWFLNMASPILDIPLVQFFFSVLLGLMPYNFLCCQTGCLLSQLSSISDIFSFSIMVKLATMALIAVVPAFIIKRIHKKRTSTLKQCKSE</sequence>
<evidence type="ECO:0000256" key="7">
    <source>
        <dbReference type="SAM" id="Phobius"/>
    </source>
</evidence>
<keyword evidence="2 7" id="KW-0812">Transmembrane</keyword>
<dbReference type="GO" id="GO:0016020">
    <property type="term" value="C:membrane"/>
    <property type="evidence" value="ECO:0007669"/>
    <property type="project" value="UniProtKB-SubCell"/>
</dbReference>
<evidence type="ECO:0000256" key="1">
    <source>
        <dbReference type="ARBA" id="ARBA00004141"/>
    </source>
</evidence>
<accession>A0A6P8ICQ7</accession>
<feature type="transmembrane region" description="Helical" evidence="7">
    <location>
        <begin position="239"/>
        <end position="262"/>
    </location>
</feature>
<dbReference type="RefSeq" id="XP_031563617.1">
    <property type="nucleotide sequence ID" value="XM_031707757.1"/>
</dbReference>
<keyword evidence="5 7" id="KW-0472">Membrane</keyword>
<keyword evidence="3" id="KW-0732">Signal</keyword>
<organism evidence="9 10">
    <name type="scientific">Actinia tenebrosa</name>
    <name type="common">Australian red waratah sea anemone</name>
    <dbReference type="NCBI Taxonomy" id="6105"/>
    <lineage>
        <taxon>Eukaryota</taxon>
        <taxon>Metazoa</taxon>
        <taxon>Cnidaria</taxon>
        <taxon>Anthozoa</taxon>
        <taxon>Hexacorallia</taxon>
        <taxon>Actiniaria</taxon>
        <taxon>Actiniidae</taxon>
        <taxon>Actinia</taxon>
    </lineage>
</organism>
<evidence type="ECO:0000313" key="10">
    <source>
        <dbReference type="RefSeq" id="XP_031563617.1"/>
    </source>
</evidence>
<feature type="transmembrane region" description="Helical" evidence="7">
    <location>
        <begin position="201"/>
        <end position="219"/>
    </location>
</feature>
<comment type="subcellular location">
    <subcellularLocation>
        <location evidence="1">Membrane</location>
        <topology evidence="1">Multi-pass membrane protein</topology>
    </subcellularLocation>
</comment>
<evidence type="ECO:0000256" key="3">
    <source>
        <dbReference type="ARBA" id="ARBA00022729"/>
    </source>
</evidence>
<dbReference type="PANTHER" id="PTHR43220">
    <property type="match status" value="1"/>
</dbReference>
<protein>
    <submittedName>
        <fullName evidence="10">Transmembrane protein 41A-like</fullName>
    </submittedName>
</protein>
<dbReference type="KEGG" id="aten:116299118"/>
<keyword evidence="4 7" id="KW-1133">Transmembrane helix</keyword>
<dbReference type="FunCoup" id="A0A6P8ICQ7">
    <property type="interactions" value="217"/>
</dbReference>
<proteinExistence type="inferred from homology"/>
<dbReference type="AlphaFoldDB" id="A0A6P8ICQ7"/>
<dbReference type="OrthoDB" id="3364966at2759"/>
<dbReference type="InterPro" id="IPR032816">
    <property type="entry name" value="VTT_dom"/>
</dbReference>